<evidence type="ECO:0000256" key="6">
    <source>
        <dbReference type="ARBA" id="ARBA00022741"/>
    </source>
</evidence>
<keyword evidence="9" id="KW-0406">Ion transport</keyword>
<keyword evidence="4" id="KW-1003">Cell membrane</keyword>
<dbReference type="InterPro" id="IPR003593">
    <property type="entry name" value="AAA+_ATPase"/>
</dbReference>
<gene>
    <name evidence="12" type="primary">fhuC</name>
    <name evidence="12" type="ORF">NCTC10717_00535</name>
</gene>
<evidence type="ECO:0000256" key="10">
    <source>
        <dbReference type="ARBA" id="ARBA00023136"/>
    </source>
</evidence>
<dbReference type="SUPFAM" id="SSF52540">
    <property type="entry name" value="P-loop containing nucleoside triphosphate hydrolases"/>
    <property type="match status" value="1"/>
</dbReference>
<sequence length="251" mass="28731">MIEIRNVDYHIDKKPILQPISLDLPERQLIALIGPNGAGKSTLLSLIARLNTLQNGDIIIDGKNIRHTDTCELAKHIAIFQQHTQIMSRLRVRELLIMARFPYHRGWPKAQDRDICARILQEFSLENIADRFLDTLSGGQRQRTLAAMVFAQDTPTILLDEPLNNLDMRHARELMLILRRAVDEQGKRVVLVLHDVNYAARYADYVVAMAKGQIRHHGSTAEVLTAERLSALYQIPVDTLEHQAQRLCLYY</sequence>
<dbReference type="EMBL" id="UHIA01000003">
    <property type="protein sequence ID" value="SUO92409.1"/>
    <property type="molecule type" value="Genomic_DNA"/>
</dbReference>
<evidence type="ECO:0000256" key="5">
    <source>
        <dbReference type="ARBA" id="ARBA00022496"/>
    </source>
</evidence>
<keyword evidence="10" id="KW-0472">Membrane</keyword>
<dbReference type="PANTHER" id="PTHR42771">
    <property type="entry name" value="IRON(3+)-HYDROXAMATE IMPORT ATP-BINDING PROTEIN FHUC"/>
    <property type="match status" value="1"/>
</dbReference>
<proteinExistence type="inferred from homology"/>
<dbReference type="GO" id="GO:0005524">
    <property type="term" value="F:ATP binding"/>
    <property type="evidence" value="ECO:0007669"/>
    <property type="project" value="UniProtKB-KW"/>
</dbReference>
<dbReference type="EC" id="3.6.3.34" evidence="12"/>
<dbReference type="OrthoDB" id="5292475at2"/>
<keyword evidence="5" id="KW-0410">Iron transport</keyword>
<comment type="subcellular location">
    <subcellularLocation>
        <location evidence="1">Cell membrane</location>
        <topology evidence="1">Peripheral membrane protein</topology>
    </subcellularLocation>
</comment>
<dbReference type="Proteomes" id="UP000254575">
    <property type="component" value="Unassembled WGS sequence"/>
</dbReference>
<keyword evidence="12" id="KW-0378">Hydrolase</keyword>
<keyword evidence="3" id="KW-0813">Transport</keyword>
<feature type="domain" description="ABC transporter" evidence="11">
    <location>
        <begin position="2"/>
        <end position="236"/>
    </location>
</feature>
<dbReference type="RefSeq" id="WP_115217823.1">
    <property type="nucleotide sequence ID" value="NZ_UHIA01000003.1"/>
</dbReference>
<dbReference type="PANTHER" id="PTHR42771:SF3">
    <property type="entry name" value="PETROBACTIN IMPORT ATP-BINDING PROTEIN YCLP"/>
    <property type="match status" value="1"/>
</dbReference>
<reference evidence="12 13" key="1">
    <citation type="submission" date="2018-06" db="EMBL/GenBank/DDBJ databases">
        <authorList>
            <consortium name="Pathogen Informatics"/>
            <person name="Doyle S."/>
        </authorList>
    </citation>
    <scope>NUCLEOTIDE SEQUENCE [LARGE SCALE GENOMIC DNA]</scope>
    <source>
        <strain evidence="12 13">NCTC10717</strain>
    </source>
</reference>
<name>A0A380MK15_9GAMM</name>
<organism evidence="12 13">
    <name type="scientific">Suttonella indologenes</name>
    <dbReference type="NCBI Taxonomy" id="13276"/>
    <lineage>
        <taxon>Bacteria</taxon>
        <taxon>Pseudomonadati</taxon>
        <taxon>Pseudomonadota</taxon>
        <taxon>Gammaproteobacteria</taxon>
        <taxon>Cardiobacteriales</taxon>
        <taxon>Cardiobacteriaceae</taxon>
        <taxon>Suttonella</taxon>
    </lineage>
</organism>
<dbReference type="InterPro" id="IPR003439">
    <property type="entry name" value="ABC_transporter-like_ATP-bd"/>
</dbReference>
<keyword evidence="8" id="KW-0408">Iron</keyword>
<evidence type="ECO:0000256" key="8">
    <source>
        <dbReference type="ARBA" id="ARBA00023004"/>
    </source>
</evidence>
<dbReference type="SMART" id="SM00382">
    <property type="entry name" value="AAA"/>
    <property type="match status" value="1"/>
</dbReference>
<evidence type="ECO:0000256" key="4">
    <source>
        <dbReference type="ARBA" id="ARBA00022475"/>
    </source>
</evidence>
<dbReference type="GO" id="GO:0006826">
    <property type="term" value="P:iron ion transport"/>
    <property type="evidence" value="ECO:0007669"/>
    <property type="project" value="UniProtKB-KW"/>
</dbReference>
<evidence type="ECO:0000256" key="7">
    <source>
        <dbReference type="ARBA" id="ARBA00022840"/>
    </source>
</evidence>
<keyword evidence="7 12" id="KW-0067">ATP-binding</keyword>
<keyword evidence="13" id="KW-1185">Reference proteome</keyword>
<dbReference type="Gene3D" id="3.40.50.300">
    <property type="entry name" value="P-loop containing nucleotide triphosphate hydrolases"/>
    <property type="match status" value="1"/>
</dbReference>
<evidence type="ECO:0000256" key="9">
    <source>
        <dbReference type="ARBA" id="ARBA00023065"/>
    </source>
</evidence>
<comment type="similarity">
    <text evidence="2">Belongs to the ABC transporter superfamily.</text>
</comment>
<evidence type="ECO:0000256" key="1">
    <source>
        <dbReference type="ARBA" id="ARBA00004202"/>
    </source>
</evidence>
<evidence type="ECO:0000313" key="13">
    <source>
        <dbReference type="Proteomes" id="UP000254575"/>
    </source>
</evidence>
<dbReference type="PROSITE" id="PS50893">
    <property type="entry name" value="ABC_TRANSPORTER_2"/>
    <property type="match status" value="1"/>
</dbReference>
<dbReference type="FunFam" id="3.40.50.300:FF:000134">
    <property type="entry name" value="Iron-enterobactin ABC transporter ATP-binding protein"/>
    <property type="match status" value="1"/>
</dbReference>
<dbReference type="Pfam" id="PF00005">
    <property type="entry name" value="ABC_tran"/>
    <property type="match status" value="1"/>
</dbReference>
<protein>
    <submittedName>
        <fullName evidence="12">Iron(3+)-hydroxamate import ATP-binding protein FhuC</fullName>
        <ecNumber evidence="12">3.6.3.34</ecNumber>
    </submittedName>
</protein>
<dbReference type="InterPro" id="IPR051535">
    <property type="entry name" value="Siderophore_ABC-ATPase"/>
</dbReference>
<dbReference type="CDD" id="cd03214">
    <property type="entry name" value="ABC_Iron-Siderophores_B12_Hemin"/>
    <property type="match status" value="1"/>
</dbReference>
<evidence type="ECO:0000256" key="3">
    <source>
        <dbReference type="ARBA" id="ARBA00022448"/>
    </source>
</evidence>
<dbReference type="GO" id="GO:0016887">
    <property type="term" value="F:ATP hydrolysis activity"/>
    <property type="evidence" value="ECO:0007669"/>
    <property type="project" value="InterPro"/>
</dbReference>
<keyword evidence="6" id="KW-0547">Nucleotide-binding</keyword>
<accession>A0A380MK15</accession>
<dbReference type="AlphaFoldDB" id="A0A380MK15"/>
<evidence type="ECO:0000313" key="12">
    <source>
        <dbReference type="EMBL" id="SUO92409.1"/>
    </source>
</evidence>
<evidence type="ECO:0000256" key="2">
    <source>
        <dbReference type="ARBA" id="ARBA00005417"/>
    </source>
</evidence>
<dbReference type="GO" id="GO:0005886">
    <property type="term" value="C:plasma membrane"/>
    <property type="evidence" value="ECO:0007669"/>
    <property type="project" value="UniProtKB-SubCell"/>
</dbReference>
<evidence type="ECO:0000259" key="11">
    <source>
        <dbReference type="PROSITE" id="PS50893"/>
    </source>
</evidence>
<dbReference type="InterPro" id="IPR027417">
    <property type="entry name" value="P-loop_NTPase"/>
</dbReference>